<organism evidence="2 3">
    <name type="scientific">Corynebacterium hylobatis</name>
    <dbReference type="NCBI Taxonomy" id="1859290"/>
    <lineage>
        <taxon>Bacteria</taxon>
        <taxon>Bacillati</taxon>
        <taxon>Actinomycetota</taxon>
        <taxon>Actinomycetes</taxon>
        <taxon>Mycobacteriales</taxon>
        <taxon>Corynebacteriaceae</taxon>
        <taxon>Corynebacterium</taxon>
    </lineage>
</organism>
<comment type="caution">
    <text evidence="2">The sequence shown here is derived from an EMBL/GenBank/DDBJ whole genome shotgun (WGS) entry which is preliminary data.</text>
</comment>
<dbReference type="AlphaFoldDB" id="A0A430HW52"/>
<accession>A0A430HW52</accession>
<name>A0A430HW52_9CORY</name>
<keyword evidence="1" id="KW-0472">Membrane</keyword>
<protein>
    <submittedName>
        <fullName evidence="2">Uncharacterized protein</fullName>
    </submittedName>
</protein>
<sequence length="147" mass="15807">MNKNSSGCGMLLVGVFVLGAIMWGIAILLWVLAFAVPAVALFVGGYMFVQARTSADESTQARAVEAEIEALARDTSLDLAETITRWDSLILTKGIGTPLEGQEQEAAEIHRRLLAAHETLHAAITPAHRIEAVLHAETLRATAQSFL</sequence>
<evidence type="ECO:0000313" key="2">
    <source>
        <dbReference type="EMBL" id="RSZ61813.1"/>
    </source>
</evidence>
<keyword evidence="3" id="KW-1185">Reference proteome</keyword>
<feature type="transmembrane region" description="Helical" evidence="1">
    <location>
        <begin position="7"/>
        <end position="25"/>
    </location>
</feature>
<gene>
    <name evidence="2" type="ORF">EAH68_11110</name>
</gene>
<dbReference type="RefSeq" id="WP_126121409.1">
    <property type="nucleotide sequence ID" value="NZ_RXHJ01000015.1"/>
</dbReference>
<evidence type="ECO:0000313" key="3">
    <source>
        <dbReference type="Proteomes" id="UP000274907"/>
    </source>
</evidence>
<dbReference type="Proteomes" id="UP000274907">
    <property type="component" value="Unassembled WGS sequence"/>
</dbReference>
<reference evidence="2 3" key="1">
    <citation type="submission" date="2018-12" db="EMBL/GenBank/DDBJ databases">
        <title>YIM 101343 draft genome.</title>
        <authorList>
            <person name="Chen X."/>
        </authorList>
    </citation>
    <scope>NUCLEOTIDE SEQUENCE [LARGE SCALE GENOMIC DNA]</scope>
    <source>
        <strain evidence="2 3">YIM 101343</strain>
    </source>
</reference>
<evidence type="ECO:0000256" key="1">
    <source>
        <dbReference type="SAM" id="Phobius"/>
    </source>
</evidence>
<dbReference type="OrthoDB" id="4424287at2"/>
<keyword evidence="1" id="KW-0812">Transmembrane</keyword>
<keyword evidence="1" id="KW-1133">Transmembrane helix</keyword>
<proteinExistence type="predicted"/>
<feature type="transmembrane region" description="Helical" evidence="1">
    <location>
        <begin position="31"/>
        <end position="49"/>
    </location>
</feature>
<dbReference type="EMBL" id="RXHJ01000015">
    <property type="protein sequence ID" value="RSZ61813.1"/>
    <property type="molecule type" value="Genomic_DNA"/>
</dbReference>